<feature type="binding site" evidence="3">
    <location>
        <position position="107"/>
    </location>
    <ligand>
        <name>substrate</name>
    </ligand>
</feature>
<dbReference type="Gene3D" id="2.120.10.30">
    <property type="entry name" value="TolB, C-terminal domain"/>
    <property type="match status" value="1"/>
</dbReference>
<dbReference type="InterPro" id="IPR005511">
    <property type="entry name" value="SMP-30"/>
</dbReference>
<comment type="cofactor">
    <cofactor evidence="3">
        <name>Zn(2+)</name>
        <dbReference type="ChEBI" id="CHEBI:29105"/>
    </cofactor>
    <text evidence="3">Binds 1 divalent metal cation per subunit.</text>
</comment>
<keyword evidence="6" id="KW-1185">Reference proteome</keyword>
<evidence type="ECO:0000256" key="3">
    <source>
        <dbReference type="PIRSR" id="PIRSR605511-2"/>
    </source>
</evidence>
<keyword evidence="3" id="KW-0862">Zinc</keyword>
<feature type="binding site" evidence="3">
    <location>
        <position position="22"/>
    </location>
    <ligand>
        <name>a divalent metal cation</name>
        <dbReference type="ChEBI" id="CHEBI:60240"/>
    </ligand>
</feature>
<dbReference type="GO" id="GO:0005509">
    <property type="term" value="F:calcium ion binding"/>
    <property type="evidence" value="ECO:0007669"/>
    <property type="project" value="TreeGrafter"/>
</dbReference>
<dbReference type="SUPFAM" id="SSF63829">
    <property type="entry name" value="Calcium-dependent phosphotriesterase"/>
    <property type="match status" value="1"/>
</dbReference>
<feature type="binding site" evidence="3">
    <location>
        <position position="202"/>
    </location>
    <ligand>
        <name>a divalent metal cation</name>
        <dbReference type="ChEBI" id="CHEBI:60240"/>
    </ligand>
</feature>
<keyword evidence="3" id="KW-0479">Metal-binding</keyword>
<sequence length="295" mass="31660">MSLMQTTPTLACAVDCHNVLGESPIWSPLEQALWWIDVANPTLWRHDPASGALDQWSLPRPPAVIALRRNGGLLLLFRRGYLLLDRPAPGDIIAEPVPFALDADRLNDGKVDQAGRMWVGSLARDLVSPVGQLYRFGTDRALHPVDRGFTLSNGIGWSPMQTTMYFADTHSKTVHAYDFECTSGTLANRREFIRISGHGGPDGLTVDANGNVWVAVFGAGAVHCYRPDGVLARAIELPTAFPTSCTFGGPGLDTLYVTSASMNLDGEAVSGTASTGAVWAVEAVGPGQPESLLDY</sequence>
<feature type="active site" description="Proton donor/acceptor" evidence="2">
    <location>
        <position position="202"/>
    </location>
</feature>
<comment type="similarity">
    <text evidence="1">Belongs to the SMP-30/CGR1 family.</text>
</comment>
<dbReference type="AlphaFoldDB" id="Q13I24"/>
<dbReference type="PRINTS" id="PR01790">
    <property type="entry name" value="SMP30FAMILY"/>
</dbReference>
<dbReference type="Pfam" id="PF08450">
    <property type="entry name" value="SGL"/>
    <property type="match status" value="1"/>
</dbReference>
<dbReference type="STRING" id="266265.Bxe_C0353"/>
<evidence type="ECO:0000256" key="2">
    <source>
        <dbReference type="PIRSR" id="PIRSR605511-1"/>
    </source>
</evidence>
<dbReference type="PANTHER" id="PTHR10907">
    <property type="entry name" value="REGUCALCIN"/>
    <property type="match status" value="1"/>
</dbReference>
<feature type="binding site" evidence="3">
    <location>
        <position position="153"/>
    </location>
    <ligand>
        <name>a divalent metal cation</name>
        <dbReference type="ChEBI" id="CHEBI:60240"/>
    </ligand>
</feature>
<organism evidence="5 6">
    <name type="scientific">Paraburkholderia xenovorans (strain LB400)</name>
    <dbReference type="NCBI Taxonomy" id="266265"/>
    <lineage>
        <taxon>Bacteria</taxon>
        <taxon>Pseudomonadati</taxon>
        <taxon>Pseudomonadota</taxon>
        <taxon>Betaproteobacteria</taxon>
        <taxon>Burkholderiales</taxon>
        <taxon>Burkholderiaceae</taxon>
        <taxon>Paraburkholderia</taxon>
    </lineage>
</organism>
<proteinExistence type="inferred from homology"/>
<dbReference type="Proteomes" id="UP000001817">
    <property type="component" value="Chromosome 3"/>
</dbReference>
<dbReference type="GO" id="GO:0019853">
    <property type="term" value="P:L-ascorbic acid biosynthetic process"/>
    <property type="evidence" value="ECO:0007669"/>
    <property type="project" value="TreeGrafter"/>
</dbReference>
<dbReference type="EMBL" id="CP000272">
    <property type="protein sequence ID" value="ABE36265.1"/>
    <property type="molecule type" value="Genomic_DNA"/>
</dbReference>
<feature type="binding site" evidence="3">
    <location>
        <position position="125"/>
    </location>
    <ligand>
        <name>substrate</name>
    </ligand>
</feature>
<dbReference type="KEGG" id="bxb:DR64_8084"/>
<gene>
    <name evidence="5" type="ORF">Bxe_C0353</name>
</gene>
<reference evidence="5 6" key="1">
    <citation type="journal article" date="2006" name="Proc. Natl. Acad. Sci. U.S.A.">
        <title>Burkholderia xenovorans LB400 harbors a multi-replicon, 9.73-Mbp genome shaped for versatility.</title>
        <authorList>
            <person name="Chain P.S."/>
            <person name="Denef V.J."/>
            <person name="Konstantinidis K.T."/>
            <person name="Vergez L.M."/>
            <person name="Agullo L."/>
            <person name="Reyes V.L."/>
            <person name="Hauser L."/>
            <person name="Cordova M."/>
            <person name="Gomez L."/>
            <person name="Gonzalez M."/>
            <person name="Land M."/>
            <person name="Lao V."/>
            <person name="Larimer F."/>
            <person name="LiPuma J.J."/>
            <person name="Mahenthiralingam E."/>
            <person name="Malfatti S.A."/>
            <person name="Marx C.J."/>
            <person name="Parnell J.J."/>
            <person name="Ramette A."/>
            <person name="Richardson P."/>
            <person name="Seeger M."/>
            <person name="Smith D."/>
            <person name="Spilker T."/>
            <person name="Sul W.J."/>
            <person name="Tsoi T.V."/>
            <person name="Ulrich L.E."/>
            <person name="Zhulin I.B."/>
            <person name="Tiedje J.M."/>
        </authorList>
    </citation>
    <scope>NUCLEOTIDE SEQUENCE [LARGE SCALE GENOMIC DNA]</scope>
    <source>
        <strain evidence="5 6">LB400</strain>
    </source>
</reference>
<feature type="binding site" evidence="3">
    <location>
        <position position="105"/>
    </location>
    <ligand>
        <name>substrate</name>
    </ligand>
</feature>
<feature type="domain" description="SMP-30/Gluconolactonase/LRE-like region" evidence="4">
    <location>
        <begin position="20"/>
        <end position="261"/>
    </location>
</feature>
<evidence type="ECO:0000256" key="1">
    <source>
        <dbReference type="ARBA" id="ARBA00008853"/>
    </source>
</evidence>
<accession>Q13I24</accession>
<dbReference type="InterPro" id="IPR011042">
    <property type="entry name" value="6-blade_b-propeller_TolB-like"/>
</dbReference>
<name>Q13I24_PARXL</name>
<evidence type="ECO:0000313" key="6">
    <source>
        <dbReference type="Proteomes" id="UP000001817"/>
    </source>
</evidence>
<evidence type="ECO:0000259" key="4">
    <source>
        <dbReference type="Pfam" id="PF08450"/>
    </source>
</evidence>
<dbReference type="KEGG" id="bxe:Bxe_C0353"/>
<evidence type="ECO:0000313" key="5">
    <source>
        <dbReference type="EMBL" id="ABE36265.1"/>
    </source>
</evidence>
<dbReference type="eggNOG" id="COG3386">
    <property type="taxonomic scope" value="Bacteria"/>
</dbReference>
<dbReference type="InterPro" id="IPR013658">
    <property type="entry name" value="SGL"/>
</dbReference>
<dbReference type="GO" id="GO:0004341">
    <property type="term" value="F:gluconolactonase activity"/>
    <property type="evidence" value="ECO:0007669"/>
    <property type="project" value="TreeGrafter"/>
</dbReference>
<protein>
    <submittedName>
        <fullName evidence="5">Senescence marker protein-30 (SMP-30)</fullName>
    </submittedName>
</protein>
<dbReference type="PANTHER" id="PTHR10907:SF47">
    <property type="entry name" value="REGUCALCIN"/>
    <property type="match status" value="1"/>
</dbReference>